<dbReference type="Proteomes" id="UP000054324">
    <property type="component" value="Unassembled WGS sequence"/>
</dbReference>
<dbReference type="GeneID" id="20319046"/>
<dbReference type="InterPro" id="IPR011989">
    <property type="entry name" value="ARM-like"/>
</dbReference>
<evidence type="ECO:0000313" key="2">
    <source>
        <dbReference type="EMBL" id="KER28262.1"/>
    </source>
</evidence>
<dbReference type="InterPro" id="IPR000477">
    <property type="entry name" value="RT_dom"/>
</dbReference>
<dbReference type="EMBL" id="KL596703">
    <property type="protein sequence ID" value="KER28262.1"/>
    <property type="molecule type" value="Genomic_DNA"/>
</dbReference>
<dbReference type="RefSeq" id="XP_009167982.1">
    <property type="nucleotide sequence ID" value="XM_009169718.1"/>
</dbReference>
<dbReference type="KEGG" id="ovi:T265_04864"/>
<evidence type="ECO:0000313" key="3">
    <source>
        <dbReference type="Proteomes" id="UP000054324"/>
    </source>
</evidence>
<dbReference type="CTD" id="20319046"/>
<gene>
    <name evidence="2" type="ORF">T265_04864</name>
</gene>
<sequence>MANAFWADFSWCSEKDKFEETQMPKSFLASILLMFSGHFSPCITKAFAESPTSDTCTQFSPFRGRCQSNDHCLATFTSIWRALALELQAFKSSAKCGHGLARTSCLLEERLDPAKDFPLNPVRLDFAAPVSIGVPQGSVLGPLLFLIYVNDLPDVLASPCLLFADDLKAWSSGASALQMGVDAAEHWSLDWHLPLNDENSGGMEVPRRVFSDSEDELEMDFNHSPSSFSESASSYTLDSGISSGVPTGSDNSWSPLEIDAGDEYWTTPTDVLFSLEAQSVLVNQAVYLLLTAEGTCVTNASAYLFHLCRNGCSNILMQSCPELLTHLLVVVRSSSRHGIEVLHFLSGILHYFSHTEDGVEFVLTREGLEILSHFLESSIDSVLYYTVTTIHNILLVQKSSRDLVRGSHIVNRLIYLLKFSARRCTVECTSTGRTKCSPEYGQVNPKFLAILFDCLHILAYGHEATKRAFLDGGGVRFLLSLLEDTNYEKLLWTGTRLMRVMSAWLPAKLSVLSEDKSLSFLIRCFVCGSLRVIANALWTLRNLSDVAVDKLELSVLMSVVGHLLLQLQHVGIIGPPSTSASAGDSRDQLALSQCILGILGNLTCGNGAVKSHMVELNGVDLISRVLQSSLSSFDPRPKHTTKDPSIPAENAHLCDSLSSLSLDAVSVSPPLRLRTAFMQSTSAEQRELPLNDQSLCPSPGHKPDSLFSYHQAKEIHDPSYSVVNPNQLMIITSPPCSIPISSALRTTTYGPSCPSLTPDIPHSKLNATLDLLEAGFRCLSHLTAGHSKVSTAVSHLFQSRASAQMLNDTVSHVFLPLLSHYTTPCDPNMYPPKLQQPSTPEPISQLLHDTLNGVDLISRVLQSSLSSFDPRPKHTTKDPSIPAENAHLCDSLSSLSLDAVSVSPPLRLRTAFMQSTSAEQRELPLNDQSLCPSPGHKPDSLFSYHQAKEIHDPSYSVVNPNQLMIITSPPCSIPISSALRTTTYGPSCPSLTPDIPHSKLNATLDLLEAGFRCLSHLTAGHSKVSTAVSHLFQSRASAQMLNDTVSHVFLPLLSHYTTPCDPNMYPPKLQQPSTPEPISQLLQLIRAWTMVVHNVYATCCANDSGCPPNRNRTSHKRHAKPLFCHLRRSLRSLSEHLSRLADLVSCRCCIFSPYFPVEC</sequence>
<reference evidence="2 3" key="1">
    <citation type="submission" date="2013-11" db="EMBL/GenBank/DDBJ databases">
        <title>Opisthorchis viverrini - life in the bile duct.</title>
        <authorList>
            <person name="Young N.D."/>
            <person name="Nagarajan N."/>
            <person name="Lin S.J."/>
            <person name="Korhonen P.K."/>
            <person name="Jex A.R."/>
            <person name="Hall R.S."/>
            <person name="Safavi-Hemami H."/>
            <person name="Kaewkong W."/>
            <person name="Bertrand D."/>
            <person name="Gao S."/>
            <person name="Seet Q."/>
            <person name="Wongkham S."/>
            <person name="Teh B.T."/>
            <person name="Wongkham C."/>
            <person name="Intapan P.M."/>
            <person name="Maleewong W."/>
            <person name="Yang X."/>
            <person name="Hu M."/>
            <person name="Wang Z."/>
            <person name="Hofmann A."/>
            <person name="Sternberg P.W."/>
            <person name="Tan P."/>
            <person name="Wang J."/>
            <person name="Gasser R.B."/>
        </authorList>
    </citation>
    <scope>NUCLEOTIDE SEQUENCE [LARGE SCALE GENOMIC DNA]</scope>
</reference>
<keyword evidence="3" id="KW-1185">Reference proteome</keyword>
<dbReference type="InterPro" id="IPR016024">
    <property type="entry name" value="ARM-type_fold"/>
</dbReference>
<accession>A0A074ZR24</accession>
<dbReference type="STRING" id="6198.A0A074ZR24"/>
<dbReference type="OrthoDB" id="6245065at2759"/>
<dbReference type="GO" id="GO:0007155">
    <property type="term" value="P:cell adhesion"/>
    <property type="evidence" value="ECO:0007669"/>
    <property type="project" value="InterPro"/>
</dbReference>
<evidence type="ECO:0000259" key="1">
    <source>
        <dbReference type="Pfam" id="PF00078"/>
    </source>
</evidence>
<dbReference type="Pfam" id="PF00078">
    <property type="entry name" value="RVT_1"/>
    <property type="match status" value="1"/>
</dbReference>
<proteinExistence type="predicted"/>
<dbReference type="Gene3D" id="1.25.10.10">
    <property type="entry name" value="Leucine-rich Repeat Variant"/>
    <property type="match status" value="1"/>
</dbReference>
<protein>
    <recommendedName>
        <fullName evidence="1">Reverse transcriptase domain-containing protein</fullName>
    </recommendedName>
</protein>
<feature type="domain" description="Reverse transcriptase" evidence="1">
    <location>
        <begin position="130"/>
        <end position="198"/>
    </location>
</feature>
<dbReference type="PANTHER" id="PTHR45976">
    <property type="entry name" value="ARMADILLO SEGMENT POLARITY PROTEIN"/>
    <property type="match status" value="1"/>
</dbReference>
<organism evidence="2 3">
    <name type="scientific">Opisthorchis viverrini</name>
    <name type="common">Southeast Asian liver fluke</name>
    <dbReference type="NCBI Taxonomy" id="6198"/>
    <lineage>
        <taxon>Eukaryota</taxon>
        <taxon>Metazoa</taxon>
        <taxon>Spiralia</taxon>
        <taxon>Lophotrochozoa</taxon>
        <taxon>Platyhelminthes</taxon>
        <taxon>Trematoda</taxon>
        <taxon>Digenea</taxon>
        <taxon>Opisthorchiida</taxon>
        <taxon>Opisthorchiata</taxon>
        <taxon>Opisthorchiidae</taxon>
        <taxon>Opisthorchis</taxon>
    </lineage>
</organism>
<dbReference type="InterPro" id="IPR013284">
    <property type="entry name" value="Beta-catenin"/>
</dbReference>
<name>A0A074ZR24_OPIVI</name>
<dbReference type="SUPFAM" id="SSF48371">
    <property type="entry name" value="ARM repeat"/>
    <property type="match status" value="1"/>
</dbReference>
<dbReference type="AlphaFoldDB" id="A0A074ZR24"/>
<dbReference type="GO" id="GO:0045296">
    <property type="term" value="F:cadherin binding"/>
    <property type="evidence" value="ECO:0007669"/>
    <property type="project" value="InterPro"/>
</dbReference>